<organism evidence="3 4">
    <name type="scientific">Haematococcus lacustris</name>
    <name type="common">Green alga</name>
    <name type="synonym">Haematococcus pluvialis</name>
    <dbReference type="NCBI Taxonomy" id="44745"/>
    <lineage>
        <taxon>Eukaryota</taxon>
        <taxon>Viridiplantae</taxon>
        <taxon>Chlorophyta</taxon>
        <taxon>core chlorophytes</taxon>
        <taxon>Chlorophyceae</taxon>
        <taxon>CS clade</taxon>
        <taxon>Chlamydomonadales</taxon>
        <taxon>Haematococcaceae</taxon>
        <taxon>Haematococcus</taxon>
    </lineage>
</organism>
<dbReference type="Proteomes" id="UP000485058">
    <property type="component" value="Unassembled WGS sequence"/>
</dbReference>
<dbReference type="AlphaFoldDB" id="A0A699YX43"/>
<feature type="region of interest" description="Disordered" evidence="1">
    <location>
        <begin position="151"/>
        <end position="170"/>
    </location>
</feature>
<evidence type="ECO:0000313" key="3">
    <source>
        <dbReference type="EMBL" id="GFH13795.1"/>
    </source>
</evidence>
<keyword evidence="2" id="KW-0732">Signal</keyword>
<evidence type="ECO:0008006" key="5">
    <source>
        <dbReference type="Google" id="ProtNLM"/>
    </source>
</evidence>
<evidence type="ECO:0000256" key="2">
    <source>
        <dbReference type="SAM" id="SignalP"/>
    </source>
</evidence>
<reference evidence="3 4" key="1">
    <citation type="submission" date="2020-02" db="EMBL/GenBank/DDBJ databases">
        <title>Draft genome sequence of Haematococcus lacustris strain NIES-144.</title>
        <authorList>
            <person name="Morimoto D."/>
            <person name="Nakagawa S."/>
            <person name="Yoshida T."/>
            <person name="Sawayama S."/>
        </authorList>
    </citation>
    <scope>NUCLEOTIDE SEQUENCE [LARGE SCALE GENOMIC DNA]</scope>
    <source>
        <strain evidence="3 4">NIES-144</strain>
    </source>
</reference>
<accession>A0A699YX43</accession>
<evidence type="ECO:0000313" key="4">
    <source>
        <dbReference type="Proteomes" id="UP000485058"/>
    </source>
</evidence>
<comment type="caution">
    <text evidence="3">The sequence shown here is derived from an EMBL/GenBank/DDBJ whole genome shotgun (WGS) entry which is preliminary data.</text>
</comment>
<feature type="signal peptide" evidence="2">
    <location>
        <begin position="1"/>
        <end position="17"/>
    </location>
</feature>
<protein>
    <recommendedName>
        <fullName evidence="5">WD_REPEATS_REGION domain-containing protein</fullName>
    </recommendedName>
</protein>
<feature type="compositionally biased region" description="Basic and acidic residues" evidence="1">
    <location>
        <begin position="78"/>
        <end position="87"/>
    </location>
</feature>
<keyword evidence="4" id="KW-1185">Reference proteome</keyword>
<gene>
    <name evidence="3" type="ORF">HaLaN_09745</name>
</gene>
<sequence>MPMRIVCLVCLGGGSHCVPEAVGDPQAAGGVLWQRRHWHAGGESTDRVKGKVVTVDEFRTSRVSSILNSPQPCEEELDRSKPTRLEGWKPPAGQVKNHLLRPPLGTLANWWTGTATQPSTSSGQGRVSGAHWSCAGGNTEQGFLPRAGVPSNGLQEAARPSTQGPSPAACSTAITQPLPISRGIMCCKTPPASGHVLAVATVSCDGQLVTV</sequence>
<feature type="region of interest" description="Disordered" evidence="1">
    <location>
        <begin position="69"/>
        <end position="99"/>
    </location>
</feature>
<name>A0A699YX43_HAELA</name>
<feature type="chain" id="PRO_5025345085" description="WD_REPEATS_REGION domain-containing protein" evidence="2">
    <location>
        <begin position="18"/>
        <end position="211"/>
    </location>
</feature>
<dbReference type="EMBL" id="BLLF01000653">
    <property type="protein sequence ID" value="GFH13795.1"/>
    <property type="molecule type" value="Genomic_DNA"/>
</dbReference>
<evidence type="ECO:0000256" key="1">
    <source>
        <dbReference type="SAM" id="MobiDB-lite"/>
    </source>
</evidence>
<proteinExistence type="predicted"/>